<dbReference type="PANTHER" id="PTHR11161">
    <property type="entry name" value="O-ACYLTRANSFERASE"/>
    <property type="match status" value="1"/>
</dbReference>
<gene>
    <name evidence="3" type="ORF">TPAB3V08_LOCUS5113</name>
</gene>
<dbReference type="Pfam" id="PF01757">
    <property type="entry name" value="Acyl_transf_3"/>
    <property type="match status" value="1"/>
</dbReference>
<keyword evidence="1" id="KW-0472">Membrane</keyword>
<evidence type="ECO:0000313" key="3">
    <source>
        <dbReference type="EMBL" id="CAG2058139.1"/>
    </source>
</evidence>
<comment type="caution">
    <text evidence="3">The sequence shown here is derived from an EMBL/GenBank/DDBJ whole genome shotgun (WGS) entry which is preliminary data.</text>
</comment>
<name>A0ABN7NR68_TIMPD</name>
<dbReference type="InterPro" id="IPR002656">
    <property type="entry name" value="Acyl_transf_3_dom"/>
</dbReference>
<reference evidence="3" key="1">
    <citation type="submission" date="2021-03" db="EMBL/GenBank/DDBJ databases">
        <authorList>
            <person name="Tran Van P."/>
        </authorList>
    </citation>
    <scope>NUCLEOTIDE SEQUENCE</scope>
</reference>
<evidence type="ECO:0000256" key="1">
    <source>
        <dbReference type="SAM" id="Phobius"/>
    </source>
</evidence>
<keyword evidence="4" id="KW-1185">Reference proteome</keyword>
<keyword evidence="1" id="KW-1133">Transmembrane helix</keyword>
<feature type="transmembrane region" description="Helical" evidence="1">
    <location>
        <begin position="128"/>
        <end position="148"/>
    </location>
</feature>
<sequence>MARICELERGGRGYGGESLFIPESSYSHKALLLKFKSFLAFEVVECVDVLFNAIEVTGKCTFVIKGLTPPYALMIGFFSTVVVYCGSGPIWYRGVVVQSDWCRENWFLNLLYVNNYIDNQRLCMLQSWYLSADIHLFLLAPVLVYPLWRCRKIGILLTVIALIISIILPAATIYFNKYVGLASSLIRPPCLLPGALSAERGWTGLPPPITPHHTPPWAVPSHSHRHYKQHTIQQNINYRPLQSLGVAY</sequence>
<accession>A0ABN7NR68</accession>
<protein>
    <recommendedName>
        <fullName evidence="2">Acyltransferase 3 domain-containing protein</fullName>
    </recommendedName>
</protein>
<evidence type="ECO:0000313" key="4">
    <source>
        <dbReference type="Proteomes" id="UP001153148"/>
    </source>
</evidence>
<feature type="transmembrane region" description="Helical" evidence="1">
    <location>
        <begin position="155"/>
        <end position="175"/>
    </location>
</feature>
<keyword evidence="1" id="KW-0812">Transmembrane</keyword>
<dbReference type="PANTHER" id="PTHR11161:SF71">
    <property type="entry name" value="NOSE RESISTANT-TO-FLUOXETINE PROTEIN N-TERMINAL DOMAIN-CONTAINING PROTEIN"/>
    <property type="match status" value="1"/>
</dbReference>
<dbReference type="InterPro" id="IPR052728">
    <property type="entry name" value="O2_lipid_transport_reg"/>
</dbReference>
<proteinExistence type="predicted"/>
<feature type="domain" description="Acyltransferase 3" evidence="2">
    <location>
        <begin position="67"/>
        <end position="196"/>
    </location>
</feature>
<dbReference type="Proteomes" id="UP001153148">
    <property type="component" value="Unassembled WGS sequence"/>
</dbReference>
<evidence type="ECO:0000259" key="2">
    <source>
        <dbReference type="Pfam" id="PF01757"/>
    </source>
</evidence>
<organism evidence="3 4">
    <name type="scientific">Timema podura</name>
    <name type="common">Walking stick</name>
    <dbReference type="NCBI Taxonomy" id="61482"/>
    <lineage>
        <taxon>Eukaryota</taxon>
        <taxon>Metazoa</taxon>
        <taxon>Ecdysozoa</taxon>
        <taxon>Arthropoda</taxon>
        <taxon>Hexapoda</taxon>
        <taxon>Insecta</taxon>
        <taxon>Pterygota</taxon>
        <taxon>Neoptera</taxon>
        <taxon>Polyneoptera</taxon>
        <taxon>Phasmatodea</taxon>
        <taxon>Timematodea</taxon>
        <taxon>Timematoidea</taxon>
        <taxon>Timematidae</taxon>
        <taxon>Timema</taxon>
    </lineage>
</organism>
<feature type="transmembrane region" description="Helical" evidence="1">
    <location>
        <begin position="71"/>
        <end position="92"/>
    </location>
</feature>
<dbReference type="EMBL" id="CAJPIN010006691">
    <property type="protein sequence ID" value="CAG2058139.1"/>
    <property type="molecule type" value="Genomic_DNA"/>
</dbReference>